<organism evidence="1 2">
    <name type="scientific">Canariomyces notabilis</name>
    <dbReference type="NCBI Taxonomy" id="2074819"/>
    <lineage>
        <taxon>Eukaryota</taxon>
        <taxon>Fungi</taxon>
        <taxon>Dikarya</taxon>
        <taxon>Ascomycota</taxon>
        <taxon>Pezizomycotina</taxon>
        <taxon>Sordariomycetes</taxon>
        <taxon>Sordariomycetidae</taxon>
        <taxon>Sordariales</taxon>
        <taxon>Chaetomiaceae</taxon>
        <taxon>Canariomyces</taxon>
    </lineage>
</organism>
<comment type="caution">
    <text evidence="1">The sequence shown here is derived from an EMBL/GenBank/DDBJ whole genome shotgun (WGS) entry which is preliminary data.</text>
</comment>
<sequence>MCVTTPASNGPAPQPITTNLGVGQCAGPAAAGAEILDMEDAHVPHRRHLPASVSAAHEGMDDPEASFELLFASSGDYDCACEDMQMVLLEFVADPVSAGHGSAAGHVRSDSF</sequence>
<reference evidence="1" key="1">
    <citation type="journal article" date="2023" name="Mol. Phylogenet. Evol.">
        <title>Genome-scale phylogeny and comparative genomics of the fungal order Sordariales.</title>
        <authorList>
            <person name="Hensen N."/>
            <person name="Bonometti L."/>
            <person name="Westerberg I."/>
            <person name="Brannstrom I.O."/>
            <person name="Guillou S."/>
            <person name="Cros-Aarteil S."/>
            <person name="Calhoun S."/>
            <person name="Haridas S."/>
            <person name="Kuo A."/>
            <person name="Mondo S."/>
            <person name="Pangilinan J."/>
            <person name="Riley R."/>
            <person name="LaButti K."/>
            <person name="Andreopoulos B."/>
            <person name="Lipzen A."/>
            <person name="Chen C."/>
            <person name="Yan M."/>
            <person name="Daum C."/>
            <person name="Ng V."/>
            <person name="Clum A."/>
            <person name="Steindorff A."/>
            <person name="Ohm R.A."/>
            <person name="Martin F."/>
            <person name="Silar P."/>
            <person name="Natvig D.O."/>
            <person name="Lalanne C."/>
            <person name="Gautier V."/>
            <person name="Ament-Velasquez S.L."/>
            <person name="Kruys A."/>
            <person name="Hutchinson M.I."/>
            <person name="Powell A.J."/>
            <person name="Barry K."/>
            <person name="Miller A.N."/>
            <person name="Grigoriev I.V."/>
            <person name="Debuchy R."/>
            <person name="Gladieux P."/>
            <person name="Hiltunen Thoren M."/>
            <person name="Johannesson H."/>
        </authorList>
    </citation>
    <scope>NUCLEOTIDE SEQUENCE</scope>
    <source>
        <strain evidence="1">CBS 508.74</strain>
    </source>
</reference>
<evidence type="ECO:0000313" key="1">
    <source>
        <dbReference type="EMBL" id="KAK4109162.1"/>
    </source>
</evidence>
<reference evidence="1" key="2">
    <citation type="submission" date="2023-05" db="EMBL/GenBank/DDBJ databases">
        <authorList>
            <consortium name="Lawrence Berkeley National Laboratory"/>
            <person name="Steindorff A."/>
            <person name="Hensen N."/>
            <person name="Bonometti L."/>
            <person name="Westerberg I."/>
            <person name="Brannstrom I.O."/>
            <person name="Guillou S."/>
            <person name="Cros-Aarteil S."/>
            <person name="Calhoun S."/>
            <person name="Haridas S."/>
            <person name="Kuo A."/>
            <person name="Mondo S."/>
            <person name="Pangilinan J."/>
            <person name="Riley R."/>
            <person name="Labutti K."/>
            <person name="Andreopoulos B."/>
            <person name="Lipzen A."/>
            <person name="Chen C."/>
            <person name="Yanf M."/>
            <person name="Daum C."/>
            <person name="Ng V."/>
            <person name="Clum A."/>
            <person name="Ohm R."/>
            <person name="Martin F."/>
            <person name="Silar P."/>
            <person name="Natvig D."/>
            <person name="Lalanne C."/>
            <person name="Gautier V."/>
            <person name="Ament-Velasquez S.L."/>
            <person name="Kruys A."/>
            <person name="Hutchinson M.I."/>
            <person name="Powell A.J."/>
            <person name="Barry K."/>
            <person name="Miller A.N."/>
            <person name="Grigoriev I.V."/>
            <person name="Debuchy R."/>
            <person name="Gladieux P."/>
            <person name="Thoren M.H."/>
            <person name="Johannesson H."/>
        </authorList>
    </citation>
    <scope>NUCLEOTIDE SEQUENCE</scope>
    <source>
        <strain evidence="1">CBS 508.74</strain>
    </source>
</reference>
<accession>A0AAN6QLZ3</accession>
<dbReference type="Proteomes" id="UP001302812">
    <property type="component" value="Unassembled WGS sequence"/>
</dbReference>
<dbReference type="RefSeq" id="XP_064666732.1">
    <property type="nucleotide sequence ID" value="XM_064813850.1"/>
</dbReference>
<gene>
    <name evidence="1" type="ORF">N656DRAFT_771314</name>
</gene>
<keyword evidence="2" id="KW-1185">Reference proteome</keyword>
<protein>
    <submittedName>
        <fullName evidence="1">Uncharacterized protein</fullName>
    </submittedName>
</protein>
<dbReference type="AlphaFoldDB" id="A0AAN6QLZ3"/>
<name>A0AAN6QLZ3_9PEZI</name>
<evidence type="ECO:0000313" key="2">
    <source>
        <dbReference type="Proteomes" id="UP001302812"/>
    </source>
</evidence>
<dbReference type="GeneID" id="89937975"/>
<proteinExistence type="predicted"/>
<dbReference type="EMBL" id="MU853358">
    <property type="protein sequence ID" value="KAK4109162.1"/>
    <property type="molecule type" value="Genomic_DNA"/>
</dbReference>